<proteinExistence type="predicted"/>
<evidence type="ECO:0000313" key="1">
    <source>
        <dbReference type="EMBL" id="GAA4226030.1"/>
    </source>
</evidence>
<accession>A0ABP8BTT4</accession>
<gene>
    <name evidence="1" type="ORF">GCM10022254_09600</name>
</gene>
<evidence type="ECO:0000313" key="2">
    <source>
        <dbReference type="Proteomes" id="UP001501710"/>
    </source>
</evidence>
<organism evidence="1 2">
    <name type="scientific">Actinomadura meridiana</name>
    <dbReference type="NCBI Taxonomy" id="559626"/>
    <lineage>
        <taxon>Bacteria</taxon>
        <taxon>Bacillati</taxon>
        <taxon>Actinomycetota</taxon>
        <taxon>Actinomycetes</taxon>
        <taxon>Streptosporangiales</taxon>
        <taxon>Thermomonosporaceae</taxon>
        <taxon>Actinomadura</taxon>
    </lineage>
</organism>
<sequence length="103" mass="11341">MIVAAEKVDRHEMRVAAIWIACDDADMTGAKDPKIAAAAGVRHAHKKRLDAEAAVVQAVADARNAGVTWGEIARELEMQQPNAVRKFRPLLEERREVTVRSKG</sequence>
<reference evidence="2" key="1">
    <citation type="journal article" date="2019" name="Int. J. Syst. Evol. Microbiol.">
        <title>The Global Catalogue of Microorganisms (GCM) 10K type strain sequencing project: providing services to taxonomists for standard genome sequencing and annotation.</title>
        <authorList>
            <consortium name="The Broad Institute Genomics Platform"/>
            <consortium name="The Broad Institute Genome Sequencing Center for Infectious Disease"/>
            <person name="Wu L."/>
            <person name="Ma J."/>
        </authorList>
    </citation>
    <scope>NUCLEOTIDE SEQUENCE [LARGE SCALE GENOMIC DNA]</scope>
    <source>
        <strain evidence="2">JCM 17440</strain>
    </source>
</reference>
<name>A0ABP8BTT4_9ACTN</name>
<comment type="caution">
    <text evidence="1">The sequence shown here is derived from an EMBL/GenBank/DDBJ whole genome shotgun (WGS) entry which is preliminary data.</text>
</comment>
<dbReference type="Proteomes" id="UP001501710">
    <property type="component" value="Unassembled WGS sequence"/>
</dbReference>
<dbReference type="EMBL" id="BAABAS010000004">
    <property type="protein sequence ID" value="GAA4226030.1"/>
    <property type="molecule type" value="Genomic_DNA"/>
</dbReference>
<keyword evidence="2" id="KW-1185">Reference proteome</keyword>
<protein>
    <submittedName>
        <fullName evidence="1">Uncharacterized protein</fullName>
    </submittedName>
</protein>